<keyword evidence="1" id="KW-0805">Transcription regulation</keyword>
<dbReference type="EMBL" id="JAUSYP010000001">
    <property type="protein sequence ID" value="MDQ0753969.1"/>
    <property type="molecule type" value="Genomic_DNA"/>
</dbReference>
<dbReference type="InterPro" id="IPR002577">
    <property type="entry name" value="HTH_HxlR"/>
</dbReference>
<proteinExistence type="predicted"/>
<name>A0ABU0R2S3_9ACTN</name>
<accession>A0ABU0R2S3</accession>
<evidence type="ECO:0000256" key="3">
    <source>
        <dbReference type="ARBA" id="ARBA00023163"/>
    </source>
</evidence>
<dbReference type="RefSeq" id="WP_307179730.1">
    <property type="nucleotide sequence ID" value="NZ_JAUSYP010000001.1"/>
</dbReference>
<evidence type="ECO:0000313" key="6">
    <source>
        <dbReference type="Proteomes" id="UP001232755"/>
    </source>
</evidence>
<comment type="caution">
    <text evidence="5">The sequence shown here is derived from an EMBL/GenBank/DDBJ whole genome shotgun (WGS) entry which is preliminary data.</text>
</comment>
<dbReference type="Gene3D" id="1.10.10.10">
    <property type="entry name" value="Winged helix-like DNA-binding domain superfamily/Winged helix DNA-binding domain"/>
    <property type="match status" value="1"/>
</dbReference>
<keyword evidence="2 5" id="KW-0238">DNA-binding</keyword>
<keyword evidence="3" id="KW-0804">Transcription</keyword>
<feature type="domain" description="HTH hxlR-type" evidence="4">
    <location>
        <begin position="19"/>
        <end position="110"/>
    </location>
</feature>
<reference evidence="5 6" key="1">
    <citation type="submission" date="2023-07" db="EMBL/GenBank/DDBJ databases">
        <title>Comparative genomics of wheat-associated soil bacteria to identify genetic determinants of phenazine resistance.</title>
        <authorList>
            <person name="Mouncey N."/>
        </authorList>
    </citation>
    <scope>NUCLEOTIDE SEQUENCE [LARGE SCALE GENOMIC DNA]</scope>
    <source>
        <strain evidence="5 6">B3I12</strain>
    </source>
</reference>
<dbReference type="GO" id="GO:0003677">
    <property type="term" value="F:DNA binding"/>
    <property type="evidence" value="ECO:0007669"/>
    <property type="project" value="UniProtKB-KW"/>
</dbReference>
<sequence length="122" mass="13427">MGGGTPRPGVPVRGSSSGRPVMAALDLLGRRWTLLILWELSQAPGGFRELQRRCERMSSSVLSTRLGELTDVRLITLREDGYHLTQLGGDLVDALQPLFAWSRRWAEEADAGPAQGSRHCDE</sequence>
<dbReference type="PANTHER" id="PTHR33204:SF37">
    <property type="entry name" value="HTH-TYPE TRANSCRIPTIONAL REGULATOR YODB"/>
    <property type="match status" value="1"/>
</dbReference>
<keyword evidence="6" id="KW-1185">Reference proteome</keyword>
<evidence type="ECO:0000256" key="2">
    <source>
        <dbReference type="ARBA" id="ARBA00023125"/>
    </source>
</evidence>
<gene>
    <name evidence="5" type="ORF">QF034_008200</name>
</gene>
<evidence type="ECO:0000313" key="5">
    <source>
        <dbReference type="EMBL" id="MDQ0753969.1"/>
    </source>
</evidence>
<dbReference type="InterPro" id="IPR036388">
    <property type="entry name" value="WH-like_DNA-bd_sf"/>
</dbReference>
<dbReference type="SUPFAM" id="SSF46785">
    <property type="entry name" value="Winged helix' DNA-binding domain"/>
    <property type="match status" value="1"/>
</dbReference>
<dbReference type="PANTHER" id="PTHR33204">
    <property type="entry name" value="TRANSCRIPTIONAL REGULATOR, MARR FAMILY"/>
    <property type="match status" value="1"/>
</dbReference>
<dbReference type="PROSITE" id="PS51118">
    <property type="entry name" value="HTH_HXLR"/>
    <property type="match status" value="1"/>
</dbReference>
<organism evidence="5 6">
    <name type="scientific">Streptomyces africanus</name>
    <dbReference type="NCBI Taxonomy" id="231024"/>
    <lineage>
        <taxon>Bacteria</taxon>
        <taxon>Bacillati</taxon>
        <taxon>Actinomycetota</taxon>
        <taxon>Actinomycetes</taxon>
        <taxon>Kitasatosporales</taxon>
        <taxon>Streptomycetaceae</taxon>
        <taxon>Streptomyces</taxon>
    </lineage>
</organism>
<dbReference type="InterPro" id="IPR036390">
    <property type="entry name" value="WH_DNA-bd_sf"/>
</dbReference>
<evidence type="ECO:0000256" key="1">
    <source>
        <dbReference type="ARBA" id="ARBA00023015"/>
    </source>
</evidence>
<dbReference type="Proteomes" id="UP001232755">
    <property type="component" value="Unassembled WGS sequence"/>
</dbReference>
<protein>
    <submittedName>
        <fullName evidence="5">DNA-binding HxlR family transcriptional regulator</fullName>
    </submittedName>
</protein>
<evidence type="ECO:0000259" key="4">
    <source>
        <dbReference type="PROSITE" id="PS51118"/>
    </source>
</evidence>
<dbReference type="Pfam" id="PF01638">
    <property type="entry name" value="HxlR"/>
    <property type="match status" value="1"/>
</dbReference>